<protein>
    <submittedName>
        <fullName evidence="3">Heat shock protein HslJ</fullName>
    </submittedName>
</protein>
<feature type="signal peptide" evidence="1">
    <location>
        <begin position="1"/>
        <end position="18"/>
    </location>
</feature>
<evidence type="ECO:0000313" key="3">
    <source>
        <dbReference type="EMBL" id="RKQ93410.1"/>
    </source>
</evidence>
<evidence type="ECO:0000256" key="1">
    <source>
        <dbReference type="SAM" id="SignalP"/>
    </source>
</evidence>
<dbReference type="OrthoDB" id="507754at2"/>
<dbReference type="Gene3D" id="2.40.128.270">
    <property type="match status" value="2"/>
</dbReference>
<dbReference type="InterPro" id="IPR005184">
    <property type="entry name" value="DUF306_Meta_HslJ"/>
</dbReference>
<proteinExistence type="predicted"/>
<reference evidence="3 4" key="1">
    <citation type="submission" date="2018-10" db="EMBL/GenBank/DDBJ databases">
        <title>Genomic Encyclopedia of Archaeal and Bacterial Type Strains, Phase II (KMG-II): from individual species to whole genera.</title>
        <authorList>
            <person name="Goeker M."/>
        </authorList>
    </citation>
    <scope>NUCLEOTIDE SEQUENCE [LARGE SCALE GENOMIC DNA]</scope>
    <source>
        <strain evidence="3 4">DSM 14954</strain>
    </source>
</reference>
<feature type="chain" id="PRO_5039608575" evidence="1">
    <location>
        <begin position="19"/>
        <end position="245"/>
    </location>
</feature>
<comment type="caution">
    <text evidence="3">The sequence shown here is derived from an EMBL/GenBank/DDBJ whole genome shotgun (WGS) entry which is preliminary data.</text>
</comment>
<evidence type="ECO:0000259" key="2">
    <source>
        <dbReference type="Pfam" id="PF03724"/>
    </source>
</evidence>
<name>A0A660LHH5_9ACTN</name>
<organism evidence="3 4">
    <name type="scientific">Solirubrobacter pauli</name>
    <dbReference type="NCBI Taxonomy" id="166793"/>
    <lineage>
        <taxon>Bacteria</taxon>
        <taxon>Bacillati</taxon>
        <taxon>Actinomycetota</taxon>
        <taxon>Thermoleophilia</taxon>
        <taxon>Solirubrobacterales</taxon>
        <taxon>Solirubrobacteraceae</taxon>
        <taxon>Solirubrobacter</taxon>
    </lineage>
</organism>
<dbReference type="RefSeq" id="WP_121251510.1">
    <property type="nucleotide sequence ID" value="NZ_RBIL01000001.1"/>
</dbReference>
<sequence length="245" mass="25378">MRPLFACALLLLLLTACGNDDRAASGATLEGTPWVLVSGVDVPGWEAATPSATFKAGTLSGSSGCNRYSTSYAAEGDTLRLGTVAGTRMACGSPAAEVEAAFTAALARVARWRTDGEQLVLADADDAEQLRFAPASPLGAWTVTSFLQRDAVTGPLEGTELTATFEADGTLSGHAGCNRYSAKWSGDLEITGIFHTEMACAKPLMEQEQRYLAALAKAAGFSVEGSTLTLLTATGTIAVTYARAP</sequence>
<dbReference type="Pfam" id="PF03724">
    <property type="entry name" value="META"/>
    <property type="match status" value="2"/>
</dbReference>
<evidence type="ECO:0000313" key="4">
    <source>
        <dbReference type="Proteomes" id="UP000278962"/>
    </source>
</evidence>
<dbReference type="EMBL" id="RBIL01000001">
    <property type="protein sequence ID" value="RKQ93410.1"/>
    <property type="molecule type" value="Genomic_DNA"/>
</dbReference>
<dbReference type="PANTHER" id="PTHR35535:SF2">
    <property type="entry name" value="DUF306 DOMAIN-CONTAINING PROTEIN"/>
    <property type="match status" value="1"/>
</dbReference>
<dbReference type="AlphaFoldDB" id="A0A660LHH5"/>
<dbReference type="InterPro" id="IPR053147">
    <property type="entry name" value="Hsp_HslJ-like"/>
</dbReference>
<gene>
    <name evidence="3" type="ORF">C8N24_3276</name>
</gene>
<feature type="domain" description="DUF306" evidence="2">
    <location>
        <begin position="27"/>
        <end position="132"/>
    </location>
</feature>
<dbReference type="Proteomes" id="UP000278962">
    <property type="component" value="Unassembled WGS sequence"/>
</dbReference>
<keyword evidence="3" id="KW-0346">Stress response</keyword>
<dbReference type="PROSITE" id="PS51257">
    <property type="entry name" value="PROKAR_LIPOPROTEIN"/>
    <property type="match status" value="1"/>
</dbReference>
<dbReference type="PANTHER" id="PTHR35535">
    <property type="entry name" value="HEAT SHOCK PROTEIN HSLJ"/>
    <property type="match status" value="1"/>
</dbReference>
<keyword evidence="4" id="KW-1185">Reference proteome</keyword>
<feature type="domain" description="DUF306" evidence="2">
    <location>
        <begin position="139"/>
        <end position="236"/>
    </location>
</feature>
<dbReference type="InterPro" id="IPR038670">
    <property type="entry name" value="HslJ-like_sf"/>
</dbReference>
<accession>A0A660LHH5</accession>
<keyword evidence="1" id="KW-0732">Signal</keyword>